<organism evidence="2 3">
    <name type="scientific">Hydnomerulius pinastri MD-312</name>
    <dbReference type="NCBI Taxonomy" id="994086"/>
    <lineage>
        <taxon>Eukaryota</taxon>
        <taxon>Fungi</taxon>
        <taxon>Dikarya</taxon>
        <taxon>Basidiomycota</taxon>
        <taxon>Agaricomycotina</taxon>
        <taxon>Agaricomycetes</taxon>
        <taxon>Agaricomycetidae</taxon>
        <taxon>Boletales</taxon>
        <taxon>Boletales incertae sedis</taxon>
        <taxon>Leucogyrophana</taxon>
    </lineage>
</organism>
<dbReference type="HOGENOM" id="CLU_058077_0_0_1"/>
<dbReference type="Proteomes" id="UP000053820">
    <property type="component" value="Unassembled WGS sequence"/>
</dbReference>
<name>A0A0C9V274_9AGAM</name>
<dbReference type="OrthoDB" id="2674327at2759"/>
<proteinExistence type="predicted"/>
<dbReference type="AlphaFoldDB" id="A0A0C9V274"/>
<evidence type="ECO:0000313" key="2">
    <source>
        <dbReference type="EMBL" id="KIJ59344.1"/>
    </source>
</evidence>
<evidence type="ECO:0000313" key="3">
    <source>
        <dbReference type="Proteomes" id="UP000053820"/>
    </source>
</evidence>
<feature type="compositionally biased region" description="Low complexity" evidence="1">
    <location>
        <begin position="377"/>
        <end position="398"/>
    </location>
</feature>
<sequence>MDIDNDNGDDNDDLLPPRKHTKMKTKRCIIENTATSTLEPKHALLLLKIKGLKYIADAKCVITDNENNTFDKEAPGCISITPADFRIDLSQVHSTPFNCEAIQVFSRDFLDKVTRDSWYSKPPIPQRYCNIEVIVDCFHDHLKYIKGRYNHCVVAMNKDPVVAKAGKEKKARLFKWHLEAVAEDSRFTKHRRLLEALGTQGMSSDESEDESRRSSQYPHMYPSWRSRRLSSLLWQLNPVVDKMHSTPIGTHKRPGSQMQVRPHTQNCNIKAAAPVGLPRNCYDAQWLSGLSTKRIVSLKMKDYDYPFGQTAQGGSAVGKMSSTMIQTPQGGFNSTQEFSSTMEGESAPPNTLHIQTPQGGSNSTQEFREAPVAVGQSSAESSRAACSAAQSSSDDVGT</sequence>
<feature type="region of interest" description="Disordered" evidence="1">
    <location>
        <begin position="198"/>
        <end position="219"/>
    </location>
</feature>
<protein>
    <submittedName>
        <fullName evidence="2">Uncharacterized protein</fullName>
    </submittedName>
</protein>
<dbReference type="EMBL" id="KN839890">
    <property type="protein sequence ID" value="KIJ59344.1"/>
    <property type="molecule type" value="Genomic_DNA"/>
</dbReference>
<gene>
    <name evidence="2" type="ORF">HYDPIDRAFT_170843</name>
</gene>
<evidence type="ECO:0000256" key="1">
    <source>
        <dbReference type="SAM" id="MobiDB-lite"/>
    </source>
</evidence>
<feature type="compositionally biased region" description="Polar residues" evidence="1">
    <location>
        <begin position="329"/>
        <end position="365"/>
    </location>
</feature>
<reference evidence="2 3" key="1">
    <citation type="submission" date="2014-04" db="EMBL/GenBank/DDBJ databases">
        <title>Evolutionary Origins and Diversification of the Mycorrhizal Mutualists.</title>
        <authorList>
            <consortium name="DOE Joint Genome Institute"/>
            <consortium name="Mycorrhizal Genomics Consortium"/>
            <person name="Kohler A."/>
            <person name="Kuo A."/>
            <person name="Nagy L.G."/>
            <person name="Floudas D."/>
            <person name="Copeland A."/>
            <person name="Barry K.W."/>
            <person name="Cichocki N."/>
            <person name="Veneault-Fourrey C."/>
            <person name="LaButti K."/>
            <person name="Lindquist E.A."/>
            <person name="Lipzen A."/>
            <person name="Lundell T."/>
            <person name="Morin E."/>
            <person name="Murat C."/>
            <person name="Riley R."/>
            <person name="Ohm R."/>
            <person name="Sun H."/>
            <person name="Tunlid A."/>
            <person name="Henrissat B."/>
            <person name="Grigoriev I.V."/>
            <person name="Hibbett D.S."/>
            <person name="Martin F."/>
        </authorList>
    </citation>
    <scope>NUCLEOTIDE SEQUENCE [LARGE SCALE GENOMIC DNA]</scope>
    <source>
        <strain evidence="2 3">MD-312</strain>
    </source>
</reference>
<accession>A0A0C9V274</accession>
<feature type="region of interest" description="Disordered" evidence="1">
    <location>
        <begin position="329"/>
        <end position="398"/>
    </location>
</feature>
<keyword evidence="3" id="KW-1185">Reference proteome</keyword>